<evidence type="ECO:0000256" key="2">
    <source>
        <dbReference type="SAM" id="SignalP"/>
    </source>
</evidence>
<feature type="chain" id="PRO_5028365352" evidence="2">
    <location>
        <begin position="25"/>
        <end position="265"/>
    </location>
</feature>
<dbReference type="InterPro" id="IPR036249">
    <property type="entry name" value="Thioredoxin-like_sf"/>
</dbReference>
<gene>
    <name evidence="6" type="primary">LOC113792100</name>
</gene>
<dbReference type="InterPro" id="IPR016855">
    <property type="entry name" value="ERp29"/>
</dbReference>
<evidence type="ECO:0000256" key="1">
    <source>
        <dbReference type="ARBA" id="ARBA00022824"/>
    </source>
</evidence>
<dbReference type="GO" id="GO:0009306">
    <property type="term" value="P:protein secretion"/>
    <property type="evidence" value="ECO:0007669"/>
    <property type="project" value="InterPro"/>
</dbReference>
<dbReference type="Proteomes" id="UP000515146">
    <property type="component" value="Unplaced"/>
</dbReference>
<evidence type="ECO:0000313" key="5">
    <source>
        <dbReference type="Proteomes" id="UP000515146"/>
    </source>
</evidence>
<dbReference type="InterPro" id="IPR011679">
    <property type="entry name" value="ERp29_C"/>
</dbReference>
<dbReference type="Gene3D" id="1.20.1150.12">
    <property type="entry name" value="Endoplasmic reticulum resident protein 29, C-terminal domain"/>
    <property type="match status" value="1"/>
</dbReference>
<keyword evidence="1" id="KW-0256">Endoplasmic reticulum</keyword>
<feature type="domain" description="Endoplasmic reticulum resident protein 29 C-terminal" evidence="3">
    <location>
        <begin position="160"/>
        <end position="252"/>
    </location>
</feature>
<dbReference type="RefSeq" id="XP_027197787.1">
    <property type="nucleotide sequence ID" value="XM_027341986.1"/>
</dbReference>
<dbReference type="Pfam" id="PF07912">
    <property type="entry name" value="ERp29_N"/>
    <property type="match status" value="1"/>
</dbReference>
<dbReference type="GeneID" id="113792100"/>
<evidence type="ECO:0000259" key="4">
    <source>
        <dbReference type="Pfam" id="PF07912"/>
    </source>
</evidence>
<reference evidence="6" key="1">
    <citation type="submission" date="2025-08" db="UniProtKB">
        <authorList>
            <consortium name="RefSeq"/>
        </authorList>
    </citation>
    <scope>IDENTIFICATION</scope>
    <source>
        <strain evidence="6">Airmid</strain>
    </source>
</reference>
<dbReference type="PANTHER" id="PTHR12211">
    <property type="entry name" value="ENDOPLASMIC RETICULUM PROTEIN ERP29"/>
    <property type="match status" value="1"/>
</dbReference>
<dbReference type="PANTHER" id="PTHR12211:SF0">
    <property type="entry name" value="ENDOPLASMIC RETICULUM RESIDENT PROTEIN 29"/>
    <property type="match status" value="1"/>
</dbReference>
<keyword evidence="2" id="KW-0732">Signal</keyword>
<evidence type="ECO:0000259" key="3">
    <source>
        <dbReference type="Pfam" id="PF07749"/>
    </source>
</evidence>
<dbReference type="FunCoup" id="A0A6P6XWM9">
    <property type="interactions" value="501"/>
</dbReference>
<dbReference type="InterPro" id="IPR012883">
    <property type="entry name" value="ERp29_N"/>
</dbReference>
<dbReference type="InterPro" id="IPR036356">
    <property type="entry name" value="ERp29_C_sf"/>
</dbReference>
<accession>A0A6P6XWM9</accession>
<name>A0A6P6XWM9_DERPT</name>
<keyword evidence="5" id="KW-1185">Reference proteome</keyword>
<evidence type="ECO:0000313" key="6">
    <source>
        <dbReference type="RefSeq" id="XP_027197787.1"/>
    </source>
</evidence>
<sequence length="265" mass="31146">MISINSFVVLLITLFVLPTKIVYSQEDELIVAKISYWNLKKVVNNFKAVIVKFDESYSVDPEKDAVFKTLAEELRSSMDIFVGHLVIPYPGNDGELAEEEKLAKQYNITSHEDMPVIFLYRQNNFENQIRFNEKKFDSYSLRDFIRTNVPGLSLQLDSYIPELENLVKDFITDKSPEKRKKILKETEKQVNGMNDNKKESAKIYVKIMKRILERGDIFIESEFERIRNLMNRKLSQTKKNILKSHLNIVYAFRSLNTMNIRKDEL</sequence>
<dbReference type="SUPFAM" id="SSF47933">
    <property type="entry name" value="ERP29 C domain-like"/>
    <property type="match status" value="1"/>
</dbReference>
<dbReference type="OMA" id="YCKLMER"/>
<dbReference type="Pfam" id="PF07749">
    <property type="entry name" value="ERp29"/>
    <property type="match status" value="1"/>
</dbReference>
<dbReference type="AlphaFoldDB" id="A0A6P6XWM9"/>
<protein>
    <submittedName>
        <fullName evidence="6">Uncharacterized protein LOC113792100</fullName>
    </submittedName>
</protein>
<feature type="domain" description="ERp29 N-terminal" evidence="4">
    <location>
        <begin position="38"/>
        <end position="149"/>
    </location>
</feature>
<dbReference type="SUPFAM" id="SSF52833">
    <property type="entry name" value="Thioredoxin-like"/>
    <property type="match status" value="1"/>
</dbReference>
<dbReference type="InParanoid" id="A0A6P6XWM9"/>
<proteinExistence type="predicted"/>
<dbReference type="KEGG" id="dpte:113792100"/>
<organism evidence="5 6">
    <name type="scientific">Dermatophagoides pteronyssinus</name>
    <name type="common">European house dust mite</name>
    <dbReference type="NCBI Taxonomy" id="6956"/>
    <lineage>
        <taxon>Eukaryota</taxon>
        <taxon>Metazoa</taxon>
        <taxon>Ecdysozoa</taxon>
        <taxon>Arthropoda</taxon>
        <taxon>Chelicerata</taxon>
        <taxon>Arachnida</taxon>
        <taxon>Acari</taxon>
        <taxon>Acariformes</taxon>
        <taxon>Sarcoptiformes</taxon>
        <taxon>Astigmata</taxon>
        <taxon>Psoroptidia</taxon>
        <taxon>Analgoidea</taxon>
        <taxon>Pyroglyphidae</taxon>
        <taxon>Dermatophagoidinae</taxon>
        <taxon>Dermatophagoides</taxon>
    </lineage>
</organism>
<dbReference type="Gene3D" id="3.40.30.10">
    <property type="entry name" value="Glutaredoxin"/>
    <property type="match status" value="1"/>
</dbReference>
<dbReference type="GO" id="GO:0005788">
    <property type="term" value="C:endoplasmic reticulum lumen"/>
    <property type="evidence" value="ECO:0007669"/>
    <property type="project" value="InterPro"/>
</dbReference>
<feature type="signal peptide" evidence="2">
    <location>
        <begin position="1"/>
        <end position="24"/>
    </location>
</feature>
<dbReference type="OrthoDB" id="417262at2759"/>